<dbReference type="GO" id="GO:0005739">
    <property type="term" value="C:mitochondrion"/>
    <property type="evidence" value="ECO:0007669"/>
    <property type="project" value="UniProtKB-SubCell"/>
</dbReference>
<evidence type="ECO:0000256" key="3">
    <source>
        <dbReference type="ARBA" id="ARBA00010682"/>
    </source>
</evidence>
<comment type="subcellular location">
    <subcellularLocation>
        <location evidence="11">Mitochondrion</location>
    </subcellularLocation>
</comment>
<keyword evidence="14" id="KW-1185">Reference proteome</keyword>
<keyword evidence="7 11" id="KW-0443">Lipid metabolism</keyword>
<dbReference type="GO" id="GO:0008444">
    <property type="term" value="F:CDP-diacylglycerol-glycerol-3-phosphate 3-phosphatidyltransferase activity"/>
    <property type="evidence" value="ECO:0007669"/>
    <property type="project" value="UniProtKB-EC"/>
</dbReference>
<evidence type="ECO:0000256" key="6">
    <source>
        <dbReference type="ARBA" id="ARBA00022737"/>
    </source>
</evidence>
<evidence type="ECO:0000259" key="12">
    <source>
        <dbReference type="PROSITE" id="PS50035"/>
    </source>
</evidence>
<dbReference type="SMART" id="SM00155">
    <property type="entry name" value="PLDc"/>
    <property type="match status" value="2"/>
</dbReference>
<keyword evidence="11" id="KW-0067">ATP-binding</keyword>
<dbReference type="GO" id="GO:0032049">
    <property type="term" value="P:cardiolipin biosynthetic process"/>
    <property type="evidence" value="ECO:0007669"/>
    <property type="project" value="InterPro"/>
</dbReference>
<organism evidence="13 14">
    <name type="scientific">Ladona fulva</name>
    <name type="common">Scarce chaser dragonfly</name>
    <name type="synonym">Libellula fulva</name>
    <dbReference type="NCBI Taxonomy" id="123851"/>
    <lineage>
        <taxon>Eukaryota</taxon>
        <taxon>Metazoa</taxon>
        <taxon>Ecdysozoa</taxon>
        <taxon>Arthropoda</taxon>
        <taxon>Hexapoda</taxon>
        <taxon>Insecta</taxon>
        <taxon>Pterygota</taxon>
        <taxon>Palaeoptera</taxon>
        <taxon>Odonata</taxon>
        <taxon>Epiprocta</taxon>
        <taxon>Anisoptera</taxon>
        <taxon>Libelluloidea</taxon>
        <taxon>Libellulidae</taxon>
        <taxon>Ladona</taxon>
    </lineage>
</organism>
<dbReference type="PANTHER" id="PTHR12586">
    <property type="entry name" value="CDP-DIACYLGLYCEROL--SERINE O-PHOSPHATIDYLTRANSFERASE"/>
    <property type="match status" value="1"/>
</dbReference>
<evidence type="ECO:0000256" key="2">
    <source>
        <dbReference type="ARBA" id="ARBA00005042"/>
    </source>
</evidence>
<dbReference type="GO" id="GO:0005524">
    <property type="term" value="F:ATP binding"/>
    <property type="evidence" value="ECO:0007669"/>
    <property type="project" value="UniProtKB-KW"/>
</dbReference>
<dbReference type="PROSITE" id="PS50035">
    <property type="entry name" value="PLD"/>
    <property type="match status" value="1"/>
</dbReference>
<evidence type="ECO:0000256" key="4">
    <source>
        <dbReference type="ARBA" id="ARBA00022516"/>
    </source>
</evidence>
<dbReference type="Proteomes" id="UP000792457">
    <property type="component" value="Unassembled WGS sequence"/>
</dbReference>
<proteinExistence type="inferred from homology"/>
<evidence type="ECO:0000313" key="13">
    <source>
        <dbReference type="EMBL" id="KAG8225288.1"/>
    </source>
</evidence>
<keyword evidence="5 11" id="KW-0808">Transferase</keyword>
<keyword evidence="11" id="KW-0547">Nucleotide-binding</keyword>
<comment type="pathway">
    <text evidence="2 11">Phospholipid metabolism; phosphatidylglycerol biosynthesis; phosphatidylglycerol from CDP-diacylglycerol: step 1/2.</text>
</comment>
<evidence type="ECO:0000256" key="8">
    <source>
        <dbReference type="ARBA" id="ARBA00023209"/>
    </source>
</evidence>
<dbReference type="UniPathway" id="UPA00084">
    <property type="reaction ID" value="UER00503"/>
</dbReference>
<comment type="catalytic activity">
    <reaction evidence="10 11">
        <text>a CDP-1,2-diacyl-sn-glycerol + sn-glycerol 3-phosphate = a 1,2-diacyl-sn-glycero-3-phospho-(1'-sn-glycero-3'-phosphate) + CMP + H(+)</text>
        <dbReference type="Rhea" id="RHEA:12593"/>
        <dbReference type="ChEBI" id="CHEBI:15378"/>
        <dbReference type="ChEBI" id="CHEBI:57597"/>
        <dbReference type="ChEBI" id="CHEBI:58332"/>
        <dbReference type="ChEBI" id="CHEBI:60110"/>
        <dbReference type="ChEBI" id="CHEBI:60377"/>
        <dbReference type="EC" id="2.7.8.5"/>
    </reaction>
</comment>
<reference evidence="13" key="1">
    <citation type="submission" date="2013-04" db="EMBL/GenBank/DDBJ databases">
        <authorList>
            <person name="Qu J."/>
            <person name="Murali S.C."/>
            <person name="Bandaranaike D."/>
            <person name="Bellair M."/>
            <person name="Blankenburg K."/>
            <person name="Chao H."/>
            <person name="Dinh H."/>
            <person name="Doddapaneni H."/>
            <person name="Downs B."/>
            <person name="Dugan-Rocha S."/>
            <person name="Elkadiri S."/>
            <person name="Gnanaolivu R.D."/>
            <person name="Hernandez B."/>
            <person name="Javaid M."/>
            <person name="Jayaseelan J.C."/>
            <person name="Lee S."/>
            <person name="Li M."/>
            <person name="Ming W."/>
            <person name="Munidasa M."/>
            <person name="Muniz J."/>
            <person name="Nguyen L."/>
            <person name="Ongeri F."/>
            <person name="Osuji N."/>
            <person name="Pu L.-L."/>
            <person name="Puazo M."/>
            <person name="Qu C."/>
            <person name="Quiroz J."/>
            <person name="Raj R."/>
            <person name="Weissenberger G."/>
            <person name="Xin Y."/>
            <person name="Zou X."/>
            <person name="Han Y."/>
            <person name="Richards S."/>
            <person name="Worley K."/>
            <person name="Muzny D."/>
            <person name="Gibbs R."/>
        </authorList>
    </citation>
    <scope>NUCLEOTIDE SEQUENCE</scope>
    <source>
        <strain evidence="13">Sampled in the wild</strain>
    </source>
</reference>
<dbReference type="EMBL" id="KZ308233">
    <property type="protein sequence ID" value="KAG8225288.1"/>
    <property type="molecule type" value="Genomic_DNA"/>
</dbReference>
<evidence type="ECO:0000256" key="7">
    <source>
        <dbReference type="ARBA" id="ARBA00023098"/>
    </source>
</evidence>
<keyword evidence="11" id="KW-0496">Mitochondrion</keyword>
<evidence type="ECO:0000256" key="11">
    <source>
        <dbReference type="RuleBase" id="RU365024"/>
    </source>
</evidence>
<keyword evidence="8 11" id="KW-0594">Phospholipid biosynthesis</keyword>
<evidence type="ECO:0000256" key="1">
    <source>
        <dbReference type="ARBA" id="ARBA00003537"/>
    </source>
</evidence>
<gene>
    <name evidence="13" type="ORF">J437_LFUL001902</name>
</gene>
<protein>
    <recommendedName>
        <fullName evidence="11">CDP-diacylglycerol--glycerol-3-phosphate 3-phosphatidyltransferase</fullName>
        <ecNumber evidence="11">2.7.8.5</ecNumber>
    </recommendedName>
</protein>
<accession>A0A8K0NXJ9</accession>
<comment type="function">
    <text evidence="1 11">Functions in the biosynthesis of the anionic phospholipids phosphatidylglycerol and cardiolipin.</text>
</comment>
<dbReference type="SUPFAM" id="SSF56024">
    <property type="entry name" value="Phospholipase D/nuclease"/>
    <property type="match status" value="1"/>
</dbReference>
<dbReference type="CDD" id="cd09135">
    <property type="entry name" value="PLDc_PGS1_euk_1"/>
    <property type="match status" value="1"/>
</dbReference>
<keyword evidence="9 11" id="KW-1208">Phospholipid metabolism</keyword>
<keyword evidence="4 11" id="KW-0444">Lipid biosynthesis</keyword>
<dbReference type="OrthoDB" id="10250191at2759"/>
<evidence type="ECO:0000256" key="9">
    <source>
        <dbReference type="ARBA" id="ARBA00023264"/>
    </source>
</evidence>
<dbReference type="AlphaFoldDB" id="A0A8K0NXJ9"/>
<evidence type="ECO:0000313" key="14">
    <source>
        <dbReference type="Proteomes" id="UP000792457"/>
    </source>
</evidence>
<comment type="similarity">
    <text evidence="3 11">Belongs to the CDP-alcohol phosphatidyltransferase class-II family.</text>
</comment>
<dbReference type="EC" id="2.7.8.5" evidence="11"/>
<dbReference type="CDD" id="cd09137">
    <property type="entry name" value="PLDc_PGS1_euk_2"/>
    <property type="match status" value="1"/>
</dbReference>
<dbReference type="InterPro" id="IPR016270">
    <property type="entry name" value="PGS1"/>
</dbReference>
<dbReference type="PANTHER" id="PTHR12586:SF1">
    <property type="entry name" value="CDP-DIACYLGLYCEROL--GLYCEROL-3-PHOSPHATE 3-PHOSPHATIDYLTRANSFERASE, MITOCHONDRIAL"/>
    <property type="match status" value="1"/>
</dbReference>
<evidence type="ECO:0000256" key="5">
    <source>
        <dbReference type="ARBA" id="ARBA00022679"/>
    </source>
</evidence>
<keyword evidence="6" id="KW-0677">Repeat</keyword>
<dbReference type="Gene3D" id="3.30.870.10">
    <property type="entry name" value="Endonuclease Chain A"/>
    <property type="match status" value="2"/>
</dbReference>
<evidence type="ECO:0000256" key="10">
    <source>
        <dbReference type="ARBA" id="ARBA00048586"/>
    </source>
</evidence>
<feature type="domain" description="PLD phosphodiesterase" evidence="12">
    <location>
        <begin position="195"/>
        <end position="221"/>
    </location>
</feature>
<dbReference type="InterPro" id="IPR001736">
    <property type="entry name" value="PLipase_D/transphosphatidylase"/>
</dbReference>
<name>A0A8K0NXJ9_LADFU</name>
<comment type="caution">
    <text evidence="13">The sequence shown here is derived from an EMBL/GenBank/DDBJ whole genome shotgun (WGS) entry which is preliminary data.</text>
</comment>
<sequence length="517" mass="59137">MTAIFAMLNLRNYRFHAEFNCGICVKMYFRTFFSQEKCEFLFKNSFNQNHVSGKNVPKSDSFEWLDSFALKFGLKGEKVTIIHEPLQFYRTLLEKCKSARRRITLASLYLGTGKLEQKLVETIKERLSETSGNSESLQVKVLLDYNRGLRGKENSCTVLSPLLTQYPFLCQVALYRTPVLNGYLGDLIPQRWNEVIGLQHMKIYLFDDSLLISGANLSNDYFTNRQDRYMLIEDCPHLADFYDGLVSCVSSCSHIVKFSEVKNTGNSGRNFHSKSLGKKLLQYYKNYKLKRDGDYVKEKQDKDIDTWIYPLIEAGQLGVHQDSKVTERLLKSVPSGSTFHLTTGYFNLTHQYTDAILNHSVANYQVLMAHPTANGFLNAGGIAGAIPTAYTYIARAFFSKVCEACGNGGRIGLWEYCRNGWTFHAKGLWYTPSNSKALPSLTLIGSPNFGYRSVERDLETQIALVTHNKGLQQRLAEERDRLYANSPEQLSAITFTQPERAVPLWVKCFVWFFRSYF</sequence>
<reference evidence="13" key="2">
    <citation type="submission" date="2017-10" db="EMBL/GenBank/DDBJ databases">
        <title>Ladona fulva Genome sequencing and assembly.</title>
        <authorList>
            <person name="Murali S."/>
            <person name="Richards S."/>
            <person name="Bandaranaike D."/>
            <person name="Bellair M."/>
            <person name="Blankenburg K."/>
            <person name="Chao H."/>
            <person name="Dinh H."/>
            <person name="Doddapaneni H."/>
            <person name="Dugan-Rocha S."/>
            <person name="Elkadiri S."/>
            <person name="Gnanaolivu R."/>
            <person name="Hernandez B."/>
            <person name="Skinner E."/>
            <person name="Javaid M."/>
            <person name="Lee S."/>
            <person name="Li M."/>
            <person name="Ming W."/>
            <person name="Munidasa M."/>
            <person name="Muniz J."/>
            <person name="Nguyen L."/>
            <person name="Hughes D."/>
            <person name="Osuji N."/>
            <person name="Pu L.-L."/>
            <person name="Puazo M."/>
            <person name="Qu C."/>
            <person name="Quiroz J."/>
            <person name="Raj R."/>
            <person name="Weissenberger G."/>
            <person name="Xin Y."/>
            <person name="Zou X."/>
            <person name="Han Y."/>
            <person name="Worley K."/>
            <person name="Muzny D."/>
            <person name="Gibbs R."/>
        </authorList>
    </citation>
    <scope>NUCLEOTIDE SEQUENCE</scope>
    <source>
        <strain evidence="13">Sampled in the wild</strain>
    </source>
</reference>